<dbReference type="EMBL" id="BONC01000009">
    <property type="protein sequence ID" value="GIF55718.1"/>
    <property type="molecule type" value="Genomic_DNA"/>
</dbReference>
<dbReference type="Proteomes" id="UP000624325">
    <property type="component" value="Unassembled WGS sequence"/>
</dbReference>
<dbReference type="PANTHER" id="PTHR11803">
    <property type="entry name" value="2-IMINOBUTANOATE/2-IMINOPROPANOATE DEAMINASE RIDA"/>
    <property type="match status" value="1"/>
</dbReference>
<dbReference type="Gene3D" id="3.30.1330.40">
    <property type="entry name" value="RutC-like"/>
    <property type="match status" value="1"/>
</dbReference>
<evidence type="ECO:0000313" key="2">
    <source>
        <dbReference type="EMBL" id="GIF55718.1"/>
    </source>
</evidence>
<organism evidence="2 3">
    <name type="scientific">Asanoa iriomotensis</name>
    <dbReference type="NCBI Taxonomy" id="234613"/>
    <lineage>
        <taxon>Bacteria</taxon>
        <taxon>Bacillati</taxon>
        <taxon>Actinomycetota</taxon>
        <taxon>Actinomycetes</taxon>
        <taxon>Micromonosporales</taxon>
        <taxon>Micromonosporaceae</taxon>
        <taxon>Asanoa</taxon>
    </lineage>
</organism>
<evidence type="ECO:0000313" key="3">
    <source>
        <dbReference type="Proteomes" id="UP000624325"/>
    </source>
</evidence>
<keyword evidence="3" id="KW-1185">Reference proteome</keyword>
<dbReference type="SUPFAM" id="SSF55298">
    <property type="entry name" value="YjgF-like"/>
    <property type="match status" value="1"/>
</dbReference>
<gene>
    <name evidence="2" type="primary">psp</name>
    <name evidence="2" type="ORF">Air01nite_18130</name>
</gene>
<dbReference type="PANTHER" id="PTHR11803:SF58">
    <property type="entry name" value="PROTEIN HMF1-RELATED"/>
    <property type="match status" value="1"/>
</dbReference>
<name>A0ABQ4BYV9_9ACTN</name>
<comment type="similarity">
    <text evidence="1">Belongs to the RutC family.</text>
</comment>
<dbReference type="CDD" id="cd00448">
    <property type="entry name" value="YjgF_YER057c_UK114_family"/>
    <property type="match status" value="1"/>
</dbReference>
<proteinExistence type="inferred from homology"/>
<dbReference type="InterPro" id="IPR006175">
    <property type="entry name" value="YjgF/YER057c/UK114"/>
</dbReference>
<reference evidence="2 3" key="1">
    <citation type="submission" date="2021-01" db="EMBL/GenBank/DDBJ databases">
        <title>Whole genome shotgun sequence of Asanoa iriomotensis NBRC 100142.</title>
        <authorList>
            <person name="Komaki H."/>
            <person name="Tamura T."/>
        </authorList>
    </citation>
    <scope>NUCLEOTIDE SEQUENCE [LARGE SCALE GENOMIC DNA]</scope>
    <source>
        <strain evidence="2 3">NBRC 100142</strain>
    </source>
</reference>
<sequence length="125" mass="13145">MREIVSTPDAPSSPLYSQAVKAGNLVYVSGLVGIDVTTGALAGPTIQEQTRQALANCRTVLQAAGATWDDVVEVGALLTYPADFAGMNEEYATWFPGTPPTRYVAKLGVELPGVLVSIRMTAFIG</sequence>
<comment type="caution">
    <text evidence="2">The sequence shown here is derived from an EMBL/GenBank/DDBJ whole genome shotgun (WGS) entry which is preliminary data.</text>
</comment>
<evidence type="ECO:0000256" key="1">
    <source>
        <dbReference type="ARBA" id="ARBA00010552"/>
    </source>
</evidence>
<accession>A0ABQ4BYV9</accession>
<dbReference type="InterPro" id="IPR035959">
    <property type="entry name" value="RutC-like_sf"/>
</dbReference>
<protein>
    <submittedName>
        <fullName evidence="2">Endoribonuclease L-PSP</fullName>
    </submittedName>
</protein>
<dbReference type="Pfam" id="PF01042">
    <property type="entry name" value="Ribonuc_L-PSP"/>
    <property type="match status" value="1"/>
</dbReference>
<dbReference type="RefSeq" id="WP_203701523.1">
    <property type="nucleotide sequence ID" value="NZ_BAAALU010000010.1"/>
</dbReference>